<keyword evidence="3" id="KW-1185">Reference proteome</keyword>
<feature type="signal peptide" evidence="1">
    <location>
        <begin position="1"/>
        <end position="27"/>
    </location>
</feature>
<dbReference type="EMBL" id="BAAAON010000003">
    <property type="protein sequence ID" value="GAA2176921.1"/>
    <property type="molecule type" value="Genomic_DNA"/>
</dbReference>
<evidence type="ECO:0000313" key="2">
    <source>
        <dbReference type="EMBL" id="GAA2176921.1"/>
    </source>
</evidence>
<name>A0ABP5MRG2_9MICC</name>
<proteinExistence type="predicted"/>
<sequence>MTTHKQMSRTRKLAMAGILPIAALSLAGCNSTSGTEEGADVEDVVEEEAVAEEEEAVDAGAAVEPYEGAYDTGFYEDYESYVGEEVTLSADVNEIVSEKSFTIAGTDDTTVEALLVIAEGEMEEVTPGLTVSVTGTVMESFDLPTVEEETGLDLDDEAFVDFDGENYVVAESVDTSVDADS</sequence>
<dbReference type="RefSeq" id="WP_277358215.1">
    <property type="nucleotide sequence ID" value="NZ_BAAAON010000003.1"/>
</dbReference>
<evidence type="ECO:0000256" key="1">
    <source>
        <dbReference type="SAM" id="SignalP"/>
    </source>
</evidence>
<comment type="caution">
    <text evidence="2">The sequence shown here is derived from an EMBL/GenBank/DDBJ whole genome shotgun (WGS) entry which is preliminary data.</text>
</comment>
<reference evidence="3" key="1">
    <citation type="journal article" date="2019" name="Int. J. Syst. Evol. Microbiol.">
        <title>The Global Catalogue of Microorganisms (GCM) 10K type strain sequencing project: providing services to taxonomists for standard genome sequencing and annotation.</title>
        <authorList>
            <consortium name="The Broad Institute Genomics Platform"/>
            <consortium name="The Broad Institute Genome Sequencing Center for Infectious Disease"/>
            <person name="Wu L."/>
            <person name="Ma J."/>
        </authorList>
    </citation>
    <scope>NUCLEOTIDE SEQUENCE [LARGE SCALE GENOMIC DNA]</scope>
    <source>
        <strain evidence="3">JCM 14917</strain>
    </source>
</reference>
<keyword evidence="1" id="KW-0732">Signal</keyword>
<gene>
    <name evidence="2" type="ORF">GCM10009784_25480</name>
</gene>
<evidence type="ECO:0008006" key="4">
    <source>
        <dbReference type="Google" id="ProtNLM"/>
    </source>
</evidence>
<evidence type="ECO:0000313" key="3">
    <source>
        <dbReference type="Proteomes" id="UP001500974"/>
    </source>
</evidence>
<organism evidence="2 3">
    <name type="scientific">Arthrobacter parietis</name>
    <dbReference type="NCBI Taxonomy" id="271434"/>
    <lineage>
        <taxon>Bacteria</taxon>
        <taxon>Bacillati</taxon>
        <taxon>Actinomycetota</taxon>
        <taxon>Actinomycetes</taxon>
        <taxon>Micrococcales</taxon>
        <taxon>Micrococcaceae</taxon>
        <taxon>Arthrobacter</taxon>
    </lineage>
</organism>
<feature type="chain" id="PRO_5045234384" description="DUF5666 domain-containing protein" evidence="1">
    <location>
        <begin position="28"/>
        <end position="181"/>
    </location>
</feature>
<protein>
    <recommendedName>
        <fullName evidence="4">DUF5666 domain-containing protein</fullName>
    </recommendedName>
</protein>
<dbReference type="Proteomes" id="UP001500974">
    <property type="component" value="Unassembled WGS sequence"/>
</dbReference>
<accession>A0ABP5MRG2</accession>
<dbReference type="PROSITE" id="PS51257">
    <property type="entry name" value="PROKAR_LIPOPROTEIN"/>
    <property type="match status" value="1"/>
</dbReference>